<sequence length="54" mass="6316">MEIIFGLCFLKYYGCAIIKHFFSSLQIPILVLAILTHIFCEHSTHNNLIPYKFI</sequence>
<name>A0A2P2Q4E7_RHIMU</name>
<dbReference type="AlphaFoldDB" id="A0A2P2Q4E7"/>
<dbReference type="EMBL" id="GGEC01081373">
    <property type="protein sequence ID" value="MBX61857.1"/>
    <property type="molecule type" value="Transcribed_RNA"/>
</dbReference>
<keyword evidence="1" id="KW-0812">Transmembrane</keyword>
<accession>A0A2P2Q4E7</accession>
<proteinExistence type="predicted"/>
<organism evidence="2">
    <name type="scientific">Rhizophora mucronata</name>
    <name type="common">Asiatic mangrove</name>
    <dbReference type="NCBI Taxonomy" id="61149"/>
    <lineage>
        <taxon>Eukaryota</taxon>
        <taxon>Viridiplantae</taxon>
        <taxon>Streptophyta</taxon>
        <taxon>Embryophyta</taxon>
        <taxon>Tracheophyta</taxon>
        <taxon>Spermatophyta</taxon>
        <taxon>Magnoliopsida</taxon>
        <taxon>eudicotyledons</taxon>
        <taxon>Gunneridae</taxon>
        <taxon>Pentapetalae</taxon>
        <taxon>rosids</taxon>
        <taxon>fabids</taxon>
        <taxon>Malpighiales</taxon>
        <taxon>Rhizophoraceae</taxon>
        <taxon>Rhizophora</taxon>
    </lineage>
</organism>
<keyword evidence="1" id="KW-1133">Transmembrane helix</keyword>
<feature type="transmembrane region" description="Helical" evidence="1">
    <location>
        <begin position="21"/>
        <end position="39"/>
    </location>
</feature>
<keyword evidence="1" id="KW-0472">Membrane</keyword>
<protein>
    <submittedName>
        <fullName evidence="2">Uncharacterized protein</fullName>
    </submittedName>
</protein>
<evidence type="ECO:0000256" key="1">
    <source>
        <dbReference type="SAM" id="Phobius"/>
    </source>
</evidence>
<reference evidence="2" key="1">
    <citation type="submission" date="2018-02" db="EMBL/GenBank/DDBJ databases">
        <title>Rhizophora mucronata_Transcriptome.</title>
        <authorList>
            <person name="Meera S.P."/>
            <person name="Sreeshan A."/>
            <person name="Augustine A."/>
        </authorList>
    </citation>
    <scope>NUCLEOTIDE SEQUENCE</scope>
    <source>
        <tissue evidence="2">Leaf</tissue>
    </source>
</reference>
<evidence type="ECO:0000313" key="2">
    <source>
        <dbReference type="EMBL" id="MBX61857.1"/>
    </source>
</evidence>